<dbReference type="InterPro" id="IPR011989">
    <property type="entry name" value="ARM-like"/>
</dbReference>
<protein>
    <submittedName>
        <fullName evidence="1">Uncharacterized protein</fullName>
    </submittedName>
</protein>
<evidence type="ECO:0000313" key="1">
    <source>
        <dbReference type="EMBL" id="OMJ85822.1"/>
    </source>
</evidence>
<reference evidence="1 2" key="1">
    <citation type="submission" date="2016-11" db="EMBL/GenBank/DDBJ databases">
        <title>The macronuclear genome of Stentor coeruleus: a giant cell with tiny introns.</title>
        <authorList>
            <person name="Slabodnick M."/>
            <person name="Ruby J.G."/>
            <person name="Reiff S.B."/>
            <person name="Swart E.C."/>
            <person name="Gosai S."/>
            <person name="Prabakaran S."/>
            <person name="Witkowska E."/>
            <person name="Larue G.E."/>
            <person name="Fisher S."/>
            <person name="Freeman R.M."/>
            <person name="Gunawardena J."/>
            <person name="Chu W."/>
            <person name="Stover N.A."/>
            <person name="Gregory B.D."/>
            <person name="Nowacki M."/>
            <person name="Derisi J."/>
            <person name="Roy S.W."/>
            <person name="Marshall W.F."/>
            <person name="Sood P."/>
        </authorList>
    </citation>
    <scope>NUCLEOTIDE SEQUENCE [LARGE SCALE GENOMIC DNA]</scope>
    <source>
        <strain evidence="1">WM001</strain>
    </source>
</reference>
<sequence length="684" mass="77764">MESTEDQIVMLSNILINSIDPSDLQTGTRKLLHICEHLNRYPSSNSVITISKKLLSDPNPSLRILGLKVVRKMWPGSAPSSQDIITHFIQDIDPGVRVAALKGIINSTNSNTIIKYFSDLNCEVQIAAMRLFVKNAKHLDQDQILEKLIPQTFSNSSSVVLECLKIIGTLTPSSKSIQKSLTIDDRMPYSGFLLYVFESEFCDVRLEAINTIRCLLMTVLPIAYDDNYSSIVYLVVKVLLDVINDEFREVRIMVFKFLSTLTPYFMLRKKADVDSCIFNLRDADPVLRHAIYDFLCKVRIDNAAHAQVILETLFALFTAFPEDTDYIFSVSASMGRQNYKHGKFLLNRLLGVDKRFLSNDHNWNDPIYVAKLIFLVNANTIVKNLEIPTSCEKHINYLSDLYPLHMPPRGTLFESDLDMPQQGDAEFIEKCRVLHKKINRMIQKPYLYYHEAEGFVRCILRMACEIQNCYEIESQTIVNEFVMAVKLQAHIIFLLSMLSHAYTGRRASLITIKNQLENIWKAAALTNNYELIKKCHDSISNPSESIYDIFQSSLCQVEFPRNLITKVIKKTGEITFPVGEKVINECDVLSVQGHGSKNLYCIVELPDGSIESAKASSHSNHLNSYIRIHKPNNLVCVQICFAVLLNLNDFLNGPGLHHETLKLTSYIPVSNYVSLMLKPSNNLL</sequence>
<dbReference type="OrthoDB" id="18190at2759"/>
<keyword evidence="2" id="KW-1185">Reference proteome</keyword>
<name>A0A1R2CA00_9CILI</name>
<gene>
    <name evidence="1" type="ORF">SteCoe_12819</name>
</gene>
<dbReference type="PANTHER" id="PTHR20938:SF0">
    <property type="entry name" value="INTEGRATOR COMPLEX SUBUNIT 4"/>
    <property type="match status" value="1"/>
</dbReference>
<dbReference type="SUPFAM" id="SSF48371">
    <property type="entry name" value="ARM repeat"/>
    <property type="match status" value="1"/>
</dbReference>
<dbReference type="Proteomes" id="UP000187209">
    <property type="component" value="Unassembled WGS sequence"/>
</dbReference>
<dbReference type="AlphaFoldDB" id="A0A1R2CA00"/>
<comment type="caution">
    <text evidence="1">The sequence shown here is derived from an EMBL/GenBank/DDBJ whole genome shotgun (WGS) entry which is preliminary data.</text>
</comment>
<dbReference type="PANTHER" id="PTHR20938">
    <property type="entry name" value="INTEGRATOR COMPLEX SUBUNIT 4"/>
    <property type="match status" value="1"/>
</dbReference>
<dbReference type="Gene3D" id="1.25.10.10">
    <property type="entry name" value="Leucine-rich Repeat Variant"/>
    <property type="match status" value="1"/>
</dbReference>
<organism evidence="1 2">
    <name type="scientific">Stentor coeruleus</name>
    <dbReference type="NCBI Taxonomy" id="5963"/>
    <lineage>
        <taxon>Eukaryota</taxon>
        <taxon>Sar</taxon>
        <taxon>Alveolata</taxon>
        <taxon>Ciliophora</taxon>
        <taxon>Postciliodesmatophora</taxon>
        <taxon>Heterotrichea</taxon>
        <taxon>Heterotrichida</taxon>
        <taxon>Stentoridae</taxon>
        <taxon>Stentor</taxon>
    </lineage>
</organism>
<dbReference type="InterPro" id="IPR016024">
    <property type="entry name" value="ARM-type_fold"/>
</dbReference>
<accession>A0A1R2CA00</accession>
<proteinExistence type="predicted"/>
<evidence type="ECO:0000313" key="2">
    <source>
        <dbReference type="Proteomes" id="UP000187209"/>
    </source>
</evidence>
<dbReference type="EMBL" id="MPUH01000225">
    <property type="protein sequence ID" value="OMJ85822.1"/>
    <property type="molecule type" value="Genomic_DNA"/>
</dbReference>